<dbReference type="PANTHER" id="PTHR43289:SF6">
    <property type="entry name" value="SERINE_THREONINE-PROTEIN KINASE NEKL-3"/>
    <property type="match status" value="1"/>
</dbReference>
<comment type="caution">
    <text evidence="6">The sequence shown here is derived from an EMBL/GenBank/DDBJ whole genome shotgun (WGS) entry which is preliminary data.</text>
</comment>
<dbReference type="GO" id="GO:0004674">
    <property type="term" value="F:protein serine/threonine kinase activity"/>
    <property type="evidence" value="ECO:0007669"/>
    <property type="project" value="TreeGrafter"/>
</dbReference>
<keyword evidence="7" id="KW-1185">Reference proteome</keyword>
<dbReference type="EMBL" id="BKAG01000012">
    <property type="protein sequence ID" value="GEP42850.1"/>
    <property type="molecule type" value="Genomic_DNA"/>
</dbReference>
<name>A0A512M7Y8_9BACT</name>
<sequence length="268" mass="29648">MTTPNSCPKCGVSLPADAPEGLCPACLISGALASNFETVKLAAPPWSLGDQVKYFGNYELLGEVAKGGMGVVWRARQQALNRTVAVKMIRSGLFADKDEVQRFHAEAQAVAQLKHPNIVNIHEIGEHEGQHYYSMDFIEGGTLAHQCHGKAMNVREAAELLSTVCDAVHFAHQRGILHRDLKPQNIMVDAEGRPHVLDFGLAKRIDEDQSLTMTGAVLGSPSYMAPEQAEGRNDLAWGRTRTSMPWVPSFTRCSPDGHRFWHARRRRR</sequence>
<gene>
    <name evidence="6" type="ORF">BGE01nite_21410</name>
</gene>
<dbReference type="SMART" id="SM00220">
    <property type="entry name" value="S_TKc"/>
    <property type="match status" value="1"/>
</dbReference>
<evidence type="ECO:0000256" key="3">
    <source>
        <dbReference type="ARBA" id="ARBA00022777"/>
    </source>
</evidence>
<dbReference type="InterPro" id="IPR011009">
    <property type="entry name" value="Kinase-like_dom_sf"/>
</dbReference>
<feature type="domain" description="Protein kinase" evidence="5">
    <location>
        <begin position="58"/>
        <end position="268"/>
    </location>
</feature>
<accession>A0A512M7Y8</accession>
<dbReference type="InterPro" id="IPR000719">
    <property type="entry name" value="Prot_kinase_dom"/>
</dbReference>
<keyword evidence="4" id="KW-0067">ATP-binding</keyword>
<dbReference type="CDD" id="cd14014">
    <property type="entry name" value="STKc_PknB_like"/>
    <property type="match status" value="1"/>
</dbReference>
<protein>
    <recommendedName>
        <fullName evidence="5">Protein kinase domain-containing protein</fullName>
    </recommendedName>
</protein>
<dbReference type="PROSITE" id="PS00108">
    <property type="entry name" value="PROTEIN_KINASE_ST"/>
    <property type="match status" value="1"/>
</dbReference>
<evidence type="ECO:0000259" key="5">
    <source>
        <dbReference type="PROSITE" id="PS50011"/>
    </source>
</evidence>
<reference evidence="6 7" key="1">
    <citation type="submission" date="2019-07" db="EMBL/GenBank/DDBJ databases">
        <title>Whole genome shotgun sequence of Brevifollis gellanilyticus NBRC 108608.</title>
        <authorList>
            <person name="Hosoyama A."/>
            <person name="Uohara A."/>
            <person name="Ohji S."/>
            <person name="Ichikawa N."/>
        </authorList>
    </citation>
    <scope>NUCLEOTIDE SEQUENCE [LARGE SCALE GENOMIC DNA]</scope>
    <source>
        <strain evidence="6 7">NBRC 108608</strain>
    </source>
</reference>
<dbReference type="Gene3D" id="1.10.510.10">
    <property type="entry name" value="Transferase(Phosphotransferase) domain 1"/>
    <property type="match status" value="1"/>
</dbReference>
<dbReference type="AlphaFoldDB" id="A0A512M7Y8"/>
<proteinExistence type="predicted"/>
<evidence type="ECO:0000256" key="1">
    <source>
        <dbReference type="ARBA" id="ARBA00022679"/>
    </source>
</evidence>
<dbReference type="SUPFAM" id="SSF56112">
    <property type="entry name" value="Protein kinase-like (PK-like)"/>
    <property type="match status" value="1"/>
</dbReference>
<dbReference type="Proteomes" id="UP000321577">
    <property type="component" value="Unassembled WGS sequence"/>
</dbReference>
<evidence type="ECO:0000313" key="7">
    <source>
        <dbReference type="Proteomes" id="UP000321577"/>
    </source>
</evidence>
<dbReference type="Gene3D" id="3.30.200.20">
    <property type="entry name" value="Phosphorylase Kinase, domain 1"/>
    <property type="match status" value="1"/>
</dbReference>
<evidence type="ECO:0000256" key="4">
    <source>
        <dbReference type="ARBA" id="ARBA00022840"/>
    </source>
</evidence>
<dbReference type="OrthoDB" id="6111975at2"/>
<keyword evidence="3" id="KW-0418">Kinase</keyword>
<dbReference type="PANTHER" id="PTHR43289">
    <property type="entry name" value="MITOGEN-ACTIVATED PROTEIN KINASE KINASE KINASE 20-RELATED"/>
    <property type="match status" value="1"/>
</dbReference>
<dbReference type="GO" id="GO:0005524">
    <property type="term" value="F:ATP binding"/>
    <property type="evidence" value="ECO:0007669"/>
    <property type="project" value="UniProtKB-KW"/>
</dbReference>
<dbReference type="Pfam" id="PF00069">
    <property type="entry name" value="Pkinase"/>
    <property type="match status" value="1"/>
</dbReference>
<keyword evidence="1" id="KW-0808">Transferase</keyword>
<evidence type="ECO:0000313" key="6">
    <source>
        <dbReference type="EMBL" id="GEP42850.1"/>
    </source>
</evidence>
<evidence type="ECO:0000256" key="2">
    <source>
        <dbReference type="ARBA" id="ARBA00022741"/>
    </source>
</evidence>
<keyword evidence="2" id="KW-0547">Nucleotide-binding</keyword>
<dbReference type="RefSeq" id="WP_146850428.1">
    <property type="nucleotide sequence ID" value="NZ_BKAG01000012.1"/>
</dbReference>
<dbReference type="InterPro" id="IPR008271">
    <property type="entry name" value="Ser/Thr_kinase_AS"/>
</dbReference>
<organism evidence="6 7">
    <name type="scientific">Brevifollis gellanilyticus</name>
    <dbReference type="NCBI Taxonomy" id="748831"/>
    <lineage>
        <taxon>Bacteria</taxon>
        <taxon>Pseudomonadati</taxon>
        <taxon>Verrucomicrobiota</taxon>
        <taxon>Verrucomicrobiia</taxon>
        <taxon>Verrucomicrobiales</taxon>
        <taxon>Verrucomicrobiaceae</taxon>
    </lineage>
</organism>
<dbReference type="PROSITE" id="PS50011">
    <property type="entry name" value="PROTEIN_KINASE_DOM"/>
    <property type="match status" value="1"/>
</dbReference>